<feature type="transmembrane region" description="Helical" evidence="14">
    <location>
        <begin position="760"/>
        <end position="785"/>
    </location>
</feature>
<dbReference type="Ensembl" id="ENSSLUT00000013664.1">
    <property type="protein sequence ID" value="ENSSLUP00000013222.1"/>
    <property type="gene ID" value="ENSSLUG00000006106.1"/>
</dbReference>
<dbReference type="SUPFAM" id="SSF52200">
    <property type="entry name" value="Toll/Interleukin receptor TIR domain"/>
    <property type="match status" value="1"/>
</dbReference>
<dbReference type="PANTHER" id="PTHR24365">
    <property type="entry name" value="TOLL-LIKE RECEPTOR"/>
    <property type="match status" value="1"/>
</dbReference>
<evidence type="ECO:0000256" key="1">
    <source>
        <dbReference type="ARBA" id="ARBA00004479"/>
    </source>
</evidence>
<dbReference type="InterPro" id="IPR003591">
    <property type="entry name" value="Leu-rich_rpt_typical-subtyp"/>
</dbReference>
<keyword evidence="7" id="KW-0677">Repeat</keyword>
<keyword evidence="9 14" id="KW-1133">Transmembrane helix</keyword>
<keyword evidence="3" id="KW-0399">Innate immunity</keyword>
<dbReference type="InterPro" id="IPR001611">
    <property type="entry name" value="Leu-rich_rpt"/>
</dbReference>
<evidence type="ECO:0000256" key="8">
    <source>
        <dbReference type="ARBA" id="ARBA00022859"/>
    </source>
</evidence>
<keyword evidence="4" id="KW-0433">Leucine-rich repeat</keyword>
<feature type="domain" description="TIR" evidence="15">
    <location>
        <begin position="812"/>
        <end position="953"/>
    </location>
</feature>
<keyword evidence="5 14" id="KW-0812">Transmembrane</keyword>
<dbReference type="Proteomes" id="UP000694568">
    <property type="component" value="Unplaced"/>
</dbReference>
<evidence type="ECO:0000256" key="12">
    <source>
        <dbReference type="ARBA" id="ARBA00023180"/>
    </source>
</evidence>
<reference evidence="16" key="1">
    <citation type="submission" date="2025-08" db="UniProtKB">
        <authorList>
            <consortium name="Ensembl"/>
        </authorList>
    </citation>
    <scope>IDENTIFICATION</scope>
</reference>
<keyword evidence="12" id="KW-0325">Glycoprotein</keyword>
<dbReference type="Pfam" id="PF01582">
    <property type="entry name" value="TIR"/>
    <property type="match status" value="1"/>
</dbReference>
<dbReference type="AlphaFoldDB" id="A0A8C9XTW2"/>
<evidence type="ECO:0000313" key="16">
    <source>
        <dbReference type="Ensembl" id="ENSSLUP00000013222.1"/>
    </source>
</evidence>
<dbReference type="SMART" id="SM00255">
    <property type="entry name" value="TIR"/>
    <property type="match status" value="1"/>
</dbReference>
<keyword evidence="10 14" id="KW-0472">Membrane</keyword>
<accession>A0A8C9XTW2</accession>
<keyword evidence="13" id="KW-0395">Inflammatory response</keyword>
<evidence type="ECO:0000256" key="7">
    <source>
        <dbReference type="ARBA" id="ARBA00022737"/>
    </source>
</evidence>
<keyword evidence="17" id="KW-1185">Reference proteome</keyword>
<dbReference type="PROSITE" id="PS51450">
    <property type="entry name" value="LRR"/>
    <property type="match status" value="2"/>
</dbReference>
<keyword evidence="11" id="KW-0675">Receptor</keyword>
<dbReference type="Pfam" id="PF13855">
    <property type="entry name" value="LRR_8"/>
    <property type="match status" value="4"/>
</dbReference>
<comment type="similarity">
    <text evidence="2">Belongs to the Toll-like receptor family.</text>
</comment>
<protein>
    <submittedName>
        <fullName evidence="16">Toll-like receptor 13</fullName>
    </submittedName>
</protein>
<dbReference type="PROSITE" id="PS50104">
    <property type="entry name" value="TIR"/>
    <property type="match status" value="1"/>
</dbReference>
<dbReference type="SMART" id="SM00369">
    <property type="entry name" value="LRR_TYP"/>
    <property type="match status" value="11"/>
</dbReference>
<dbReference type="GO" id="GO:0045087">
    <property type="term" value="P:innate immune response"/>
    <property type="evidence" value="ECO:0007669"/>
    <property type="project" value="UniProtKB-KW"/>
</dbReference>
<dbReference type="PANTHER" id="PTHR24365:SF522">
    <property type="entry name" value="LOW QUALITY PROTEIN: TOLL-LIKE RECEPTOR 13-RELATED"/>
    <property type="match status" value="1"/>
</dbReference>
<gene>
    <name evidence="16" type="primary">LOC116050027</name>
</gene>
<organism evidence="16 17">
    <name type="scientific">Sander lucioperca</name>
    <name type="common">Pike-perch</name>
    <name type="synonym">Perca lucioperca</name>
    <dbReference type="NCBI Taxonomy" id="283035"/>
    <lineage>
        <taxon>Eukaryota</taxon>
        <taxon>Metazoa</taxon>
        <taxon>Chordata</taxon>
        <taxon>Craniata</taxon>
        <taxon>Vertebrata</taxon>
        <taxon>Euteleostomi</taxon>
        <taxon>Actinopterygii</taxon>
        <taxon>Neopterygii</taxon>
        <taxon>Teleostei</taxon>
        <taxon>Neoteleostei</taxon>
        <taxon>Acanthomorphata</taxon>
        <taxon>Eupercaria</taxon>
        <taxon>Perciformes</taxon>
        <taxon>Percoidei</taxon>
        <taxon>Percidae</taxon>
        <taxon>Luciopercinae</taxon>
        <taxon>Sander</taxon>
    </lineage>
</organism>
<reference evidence="16" key="2">
    <citation type="submission" date="2025-09" db="UniProtKB">
        <authorList>
            <consortium name="Ensembl"/>
        </authorList>
    </citation>
    <scope>IDENTIFICATION</scope>
</reference>
<dbReference type="GO" id="GO:0006954">
    <property type="term" value="P:inflammatory response"/>
    <property type="evidence" value="ECO:0007669"/>
    <property type="project" value="UniProtKB-KW"/>
</dbReference>
<dbReference type="InterPro" id="IPR032675">
    <property type="entry name" value="LRR_dom_sf"/>
</dbReference>
<dbReference type="GeneTree" id="ENSGT00940000163999"/>
<evidence type="ECO:0000256" key="13">
    <source>
        <dbReference type="ARBA" id="ARBA00023198"/>
    </source>
</evidence>
<dbReference type="GO" id="GO:0005886">
    <property type="term" value="C:plasma membrane"/>
    <property type="evidence" value="ECO:0007669"/>
    <property type="project" value="TreeGrafter"/>
</dbReference>
<sequence length="974" mass="111841">MNDICYVAGGQGVKRFKTGSHRFLFFQSSLILFLSALLPFNFNPLLAYSLKNCTVDYSNNVTWVGCMDRGLAAVPDDIPKSAVSLNLNSNCIAKINTTDLSGLSKLRYLQMENNWISQIDDGAFSDLEFELLELDLGANYLQNLTDHMFQGLWALITLSVEKNNITYISPLAFKSLISLRTLVLRYNRLHQMADIAPILQLPNISELILDFNDFVSFQSDDLPLTFNKSNLKTLWMIGNQLTKFSIKRNAFPNLQTIHLTAATGFEWHVPDPMFLRSLTFLELYVFNVSREMYRAMLKSAESVQELSLSFMETERNKDLVDIACQVPALKSLHLSGDVFVSINETFLQSCSRVIWLDLSYNYLEELCEFSLGSMKQLRRLDLQKNSLPRVPLGVRGVLTLEILDLSLNVISELGCSDFLNLTRLVNLNLNGNRISTVKGCVFQGLNDLKVLNIGENEVHVLFDFFKVNLQKLEVLDLNRNKLQQLKTGDFRDLTSLRSLNLESNAFYVAHEGAFEGLDNLQTLSVTPFCYEMSYMSRIFTGMEHLQNLQLHLTSSFESTSSHESNETHFHVVQLPFLKSFVIQNNDWRYEISPDFLRGLKSLEYFAADRFFTASPHPDTFTYTPHLTSLQITQSDVQVFNPQVFQPILNLQALNLSRNKLRSLDFLSQVNLSLLSWLTLRENQLTVIDETVFQSLPALTYLDLFGNPFTCNCSNAGFIQWVKNNNQTQVVNAYQYTCSFPLAEQGNKLLDIDIQSCWMDISFLCFISSTCVVVLTLLASFIYHFLRWQLAYAYHLFWAFLYDSRKRKAGAHPRYDAFISYNVDDEAWVYQEMLPALEGEQGWRLCLHHRDFQPGKPIVDNITDAIYGSRKTICVISQRYLQSEWCSREIQLASFRLFDEQKDVLVLLFLEEIPAHQLSPYYRVRKLVKRRTYLSWPQAGQHTGVFWQNVGRALETGDAPTETVNLLGYTTIIYN</sequence>
<dbReference type="InterPro" id="IPR035897">
    <property type="entry name" value="Toll_tir_struct_dom_sf"/>
</dbReference>
<evidence type="ECO:0000256" key="11">
    <source>
        <dbReference type="ARBA" id="ARBA00023170"/>
    </source>
</evidence>
<feature type="transmembrane region" description="Helical" evidence="14">
    <location>
        <begin position="23"/>
        <end position="42"/>
    </location>
</feature>
<evidence type="ECO:0000256" key="6">
    <source>
        <dbReference type="ARBA" id="ARBA00022729"/>
    </source>
</evidence>
<evidence type="ECO:0000259" key="15">
    <source>
        <dbReference type="PROSITE" id="PS50104"/>
    </source>
</evidence>
<dbReference type="GO" id="GO:0007165">
    <property type="term" value="P:signal transduction"/>
    <property type="evidence" value="ECO:0007669"/>
    <property type="project" value="InterPro"/>
</dbReference>
<comment type="subcellular location">
    <subcellularLocation>
        <location evidence="1">Membrane</location>
        <topology evidence="1">Single-pass type I membrane protein</topology>
    </subcellularLocation>
</comment>
<evidence type="ECO:0000313" key="17">
    <source>
        <dbReference type="Proteomes" id="UP000694568"/>
    </source>
</evidence>
<keyword evidence="6" id="KW-0732">Signal</keyword>
<evidence type="ECO:0000256" key="4">
    <source>
        <dbReference type="ARBA" id="ARBA00022614"/>
    </source>
</evidence>
<proteinExistence type="inferred from homology"/>
<evidence type="ECO:0000256" key="14">
    <source>
        <dbReference type="SAM" id="Phobius"/>
    </source>
</evidence>
<evidence type="ECO:0000256" key="9">
    <source>
        <dbReference type="ARBA" id="ARBA00022989"/>
    </source>
</evidence>
<dbReference type="Gene3D" id="3.80.10.10">
    <property type="entry name" value="Ribonuclease Inhibitor"/>
    <property type="match status" value="3"/>
</dbReference>
<dbReference type="FunFam" id="3.80.10.10:FF:000770">
    <property type="entry name" value="Uncharacterized protein"/>
    <property type="match status" value="1"/>
</dbReference>
<keyword evidence="8" id="KW-0391">Immunity</keyword>
<name>A0A8C9XTW2_SANLU</name>
<dbReference type="FunFam" id="3.40.50.10140:FF:000001">
    <property type="entry name" value="Toll-like receptor 2"/>
    <property type="match status" value="1"/>
</dbReference>
<evidence type="ECO:0000256" key="3">
    <source>
        <dbReference type="ARBA" id="ARBA00022588"/>
    </source>
</evidence>
<dbReference type="InterPro" id="IPR000157">
    <property type="entry name" value="TIR_dom"/>
</dbReference>
<evidence type="ECO:0000256" key="5">
    <source>
        <dbReference type="ARBA" id="ARBA00022692"/>
    </source>
</evidence>
<dbReference type="SUPFAM" id="SSF52058">
    <property type="entry name" value="L domain-like"/>
    <property type="match status" value="2"/>
</dbReference>
<evidence type="ECO:0000256" key="2">
    <source>
        <dbReference type="ARBA" id="ARBA00009634"/>
    </source>
</evidence>
<dbReference type="GO" id="GO:0038023">
    <property type="term" value="F:signaling receptor activity"/>
    <property type="evidence" value="ECO:0007669"/>
    <property type="project" value="TreeGrafter"/>
</dbReference>
<evidence type="ECO:0000256" key="10">
    <source>
        <dbReference type="ARBA" id="ARBA00023136"/>
    </source>
</evidence>
<dbReference type="Gene3D" id="3.40.50.10140">
    <property type="entry name" value="Toll/interleukin-1 receptor homology (TIR) domain"/>
    <property type="match status" value="1"/>
</dbReference>